<name>A0AAD2DMJ7_9LAMI</name>
<evidence type="ECO:0000313" key="3">
    <source>
        <dbReference type="Proteomes" id="UP000834106"/>
    </source>
</evidence>
<reference evidence="2" key="1">
    <citation type="submission" date="2023-05" db="EMBL/GenBank/DDBJ databases">
        <authorList>
            <person name="Huff M."/>
        </authorList>
    </citation>
    <scope>NUCLEOTIDE SEQUENCE</scope>
</reference>
<dbReference type="AlphaFoldDB" id="A0AAD2DMJ7"/>
<dbReference type="EMBL" id="OU503038">
    <property type="protein sequence ID" value="CAI9757300.1"/>
    <property type="molecule type" value="Genomic_DNA"/>
</dbReference>
<organism evidence="2 3">
    <name type="scientific">Fraxinus pennsylvanica</name>
    <dbReference type="NCBI Taxonomy" id="56036"/>
    <lineage>
        <taxon>Eukaryota</taxon>
        <taxon>Viridiplantae</taxon>
        <taxon>Streptophyta</taxon>
        <taxon>Embryophyta</taxon>
        <taxon>Tracheophyta</taxon>
        <taxon>Spermatophyta</taxon>
        <taxon>Magnoliopsida</taxon>
        <taxon>eudicotyledons</taxon>
        <taxon>Gunneridae</taxon>
        <taxon>Pentapetalae</taxon>
        <taxon>asterids</taxon>
        <taxon>lamiids</taxon>
        <taxon>Lamiales</taxon>
        <taxon>Oleaceae</taxon>
        <taxon>Oleeae</taxon>
        <taxon>Fraxinus</taxon>
    </lineage>
</organism>
<dbReference type="InterPro" id="IPR044685">
    <property type="entry name" value="CPD1-like"/>
</dbReference>
<evidence type="ECO:0000313" key="2">
    <source>
        <dbReference type="EMBL" id="CAI9757300.1"/>
    </source>
</evidence>
<dbReference type="PANTHER" id="PTHR33925">
    <property type="entry name" value="PLASTID DIVISION PROTEIN CDP1, CHLOROPLASTIC-RELATED"/>
    <property type="match status" value="1"/>
</dbReference>
<gene>
    <name evidence="2" type="ORF">FPE_LOCUS4730</name>
</gene>
<dbReference type="GO" id="GO:0010020">
    <property type="term" value="P:chloroplast fission"/>
    <property type="evidence" value="ECO:0007669"/>
    <property type="project" value="TreeGrafter"/>
</dbReference>
<feature type="region of interest" description="Disordered" evidence="1">
    <location>
        <begin position="43"/>
        <end position="64"/>
    </location>
</feature>
<dbReference type="PANTHER" id="PTHR33925:SF2">
    <property type="entry name" value="PLASTID DIVISION PROTEIN CDP1, CHLOROPLASTIC"/>
    <property type="match status" value="1"/>
</dbReference>
<protein>
    <submittedName>
        <fullName evidence="2">Uncharacterized protein</fullName>
    </submittedName>
</protein>
<dbReference type="GO" id="GO:0009706">
    <property type="term" value="C:chloroplast inner membrane"/>
    <property type="evidence" value="ECO:0007669"/>
    <property type="project" value="TreeGrafter"/>
</dbReference>
<feature type="compositionally biased region" description="Polar residues" evidence="1">
    <location>
        <begin position="50"/>
        <end position="64"/>
    </location>
</feature>
<evidence type="ECO:0000256" key="1">
    <source>
        <dbReference type="SAM" id="MobiDB-lite"/>
    </source>
</evidence>
<proteinExistence type="predicted"/>
<accession>A0AAD2DMJ7</accession>
<keyword evidence="3" id="KW-1185">Reference proteome</keyword>
<sequence>MIKLLQLTPTRLSFVRNETWLKYAVRSLFSVTRVCSPSLAKFFDGEKRGNSQNKRSPRALSNTMHRPLAAALASDGKDEEPVLCTDSSRHFGLVVRKLAPSNLQSPFVEVKSDAGKKKFRCTTE</sequence>
<dbReference type="Proteomes" id="UP000834106">
    <property type="component" value="Chromosome 3"/>
</dbReference>